<comment type="catalytic activity">
    <reaction evidence="1">
        <text>a 1,2-diacyl-sn-glycero-3-phospho-(1D-myo-inositol) + ATP = a 1,2-diacyl-sn-glycero-3-phospho-(1D-myo-inositol 4-phosphate) + ADP + H(+)</text>
        <dbReference type="Rhea" id="RHEA:19877"/>
        <dbReference type="ChEBI" id="CHEBI:15378"/>
        <dbReference type="ChEBI" id="CHEBI:30616"/>
        <dbReference type="ChEBI" id="CHEBI:57880"/>
        <dbReference type="ChEBI" id="CHEBI:58178"/>
        <dbReference type="ChEBI" id="CHEBI:456216"/>
        <dbReference type="EC" id="2.7.1.67"/>
    </reaction>
</comment>
<dbReference type="FunFam" id="1.10.1070.11:FF:000016">
    <property type="entry name" value="PIK1p Phosphatidylinositol 4-kinase"/>
    <property type="match status" value="1"/>
</dbReference>
<dbReference type="PANTHER" id="PTHR10048:SF22">
    <property type="entry name" value="PHOSPHATIDYLINOSITOL 4-KINASE BETA"/>
    <property type="match status" value="1"/>
</dbReference>
<gene>
    <name evidence="11" type="ORF">DASC09_009770</name>
</gene>
<reference evidence="11 12" key="1">
    <citation type="journal article" date="2023" name="Elife">
        <title>Identification of key yeast species and microbe-microbe interactions impacting larval growth of Drosophila in the wild.</title>
        <authorList>
            <person name="Mure A."/>
            <person name="Sugiura Y."/>
            <person name="Maeda R."/>
            <person name="Honda K."/>
            <person name="Sakurai N."/>
            <person name="Takahashi Y."/>
            <person name="Watada M."/>
            <person name="Katoh T."/>
            <person name="Gotoh A."/>
            <person name="Gotoh Y."/>
            <person name="Taniguchi I."/>
            <person name="Nakamura K."/>
            <person name="Hayashi T."/>
            <person name="Katayama T."/>
            <person name="Uemura T."/>
            <person name="Hattori Y."/>
        </authorList>
    </citation>
    <scope>NUCLEOTIDE SEQUENCE [LARGE SCALE GENOMIC DNA]</scope>
    <source>
        <strain evidence="11 12">SC-9</strain>
    </source>
</reference>
<evidence type="ECO:0000256" key="3">
    <source>
        <dbReference type="ARBA" id="ARBA00006209"/>
    </source>
</evidence>
<comment type="subcellular location">
    <subcellularLocation>
        <location evidence="2">Nucleus</location>
    </subcellularLocation>
</comment>
<evidence type="ECO:0000256" key="1">
    <source>
        <dbReference type="ARBA" id="ARBA00001686"/>
    </source>
</evidence>
<dbReference type="InterPro" id="IPR015433">
    <property type="entry name" value="PI3/4_kinase"/>
</dbReference>
<dbReference type="PROSITE" id="PS51545">
    <property type="entry name" value="PIK_HELICAL"/>
    <property type="match status" value="1"/>
</dbReference>
<dbReference type="InterPro" id="IPR001263">
    <property type="entry name" value="PI3K_accessory_dom"/>
</dbReference>
<feature type="domain" description="PIK helical" evidence="10">
    <location>
        <begin position="1"/>
        <end position="120"/>
    </location>
</feature>
<evidence type="ECO:0000256" key="2">
    <source>
        <dbReference type="ARBA" id="ARBA00004123"/>
    </source>
</evidence>
<dbReference type="Gene3D" id="6.10.140.1260">
    <property type="match status" value="1"/>
</dbReference>
<dbReference type="Proteomes" id="UP001360560">
    <property type="component" value="Unassembled WGS sequence"/>
</dbReference>
<evidence type="ECO:0000256" key="4">
    <source>
        <dbReference type="ARBA" id="ARBA00012169"/>
    </source>
</evidence>
<proteinExistence type="inferred from homology"/>
<keyword evidence="12" id="KW-1185">Reference proteome</keyword>
<dbReference type="FunFam" id="3.30.1010.10:FF:000021">
    <property type="entry name" value="Phosphatidylinositol 4-kinase"/>
    <property type="match status" value="1"/>
</dbReference>
<dbReference type="GO" id="GO:0004430">
    <property type="term" value="F:1-phosphatidylinositol 4-kinase activity"/>
    <property type="evidence" value="ECO:0007669"/>
    <property type="project" value="UniProtKB-EC"/>
</dbReference>
<dbReference type="PROSITE" id="PS00916">
    <property type="entry name" value="PI3_4_KINASE_2"/>
    <property type="match status" value="1"/>
</dbReference>
<dbReference type="SUPFAM" id="SSF56112">
    <property type="entry name" value="Protein kinase-like (PK-like)"/>
    <property type="match status" value="1"/>
</dbReference>
<dbReference type="PROSITE" id="PS50290">
    <property type="entry name" value="PI3_4_KINASE_3"/>
    <property type="match status" value="1"/>
</dbReference>
<dbReference type="EC" id="2.7.1.67" evidence="4"/>
<dbReference type="InterPro" id="IPR016024">
    <property type="entry name" value="ARM-type_fold"/>
</dbReference>
<dbReference type="RefSeq" id="XP_064850652.1">
    <property type="nucleotide sequence ID" value="XM_064994580.1"/>
</dbReference>
<dbReference type="GO" id="GO:0048015">
    <property type="term" value="P:phosphatidylinositol-mediated signaling"/>
    <property type="evidence" value="ECO:0007669"/>
    <property type="project" value="TreeGrafter"/>
</dbReference>
<feature type="compositionally biased region" description="Polar residues" evidence="8">
    <location>
        <begin position="610"/>
        <end position="629"/>
    </location>
</feature>
<evidence type="ECO:0000259" key="9">
    <source>
        <dbReference type="PROSITE" id="PS50290"/>
    </source>
</evidence>
<dbReference type="InterPro" id="IPR057754">
    <property type="entry name" value="PI4-kinase_beta/PIK1_cat"/>
</dbReference>
<dbReference type="GeneID" id="90071631"/>
<dbReference type="InterPro" id="IPR049160">
    <property type="entry name" value="PI4KB-PIK1_PIK"/>
</dbReference>
<keyword evidence="7" id="KW-0539">Nucleus</keyword>
<dbReference type="InterPro" id="IPR000403">
    <property type="entry name" value="PI3/4_kinase_cat_dom"/>
</dbReference>
<feature type="domain" description="PI3K/PI4K catalytic" evidence="9">
    <location>
        <begin position="728"/>
        <end position="1009"/>
    </location>
</feature>
<dbReference type="InterPro" id="IPR042236">
    <property type="entry name" value="PI3K_accessory_sf"/>
</dbReference>
<evidence type="ECO:0000256" key="7">
    <source>
        <dbReference type="ARBA" id="ARBA00023242"/>
    </source>
</evidence>
<feature type="region of interest" description="Disordered" evidence="8">
    <location>
        <begin position="602"/>
        <end position="640"/>
    </location>
</feature>
<dbReference type="Pfam" id="PF21245">
    <property type="entry name" value="PI4KB-PIK1_PIK"/>
    <property type="match status" value="1"/>
</dbReference>
<dbReference type="CDD" id="cd05168">
    <property type="entry name" value="PI4Kc_III_beta"/>
    <property type="match status" value="1"/>
</dbReference>
<evidence type="ECO:0000259" key="10">
    <source>
        <dbReference type="PROSITE" id="PS51545"/>
    </source>
</evidence>
<keyword evidence="6" id="KW-0418">Kinase</keyword>
<evidence type="ECO:0000256" key="8">
    <source>
        <dbReference type="SAM" id="MobiDB-lite"/>
    </source>
</evidence>
<dbReference type="PANTHER" id="PTHR10048">
    <property type="entry name" value="PHOSPHATIDYLINOSITOL KINASE"/>
    <property type="match status" value="1"/>
</dbReference>
<dbReference type="Gene3D" id="1.10.1070.11">
    <property type="entry name" value="Phosphatidylinositol 3-/4-kinase, catalytic domain"/>
    <property type="match status" value="1"/>
</dbReference>
<evidence type="ECO:0000313" key="11">
    <source>
        <dbReference type="EMBL" id="GMM33652.1"/>
    </source>
</evidence>
<dbReference type="GO" id="GO:0016020">
    <property type="term" value="C:membrane"/>
    <property type="evidence" value="ECO:0007669"/>
    <property type="project" value="TreeGrafter"/>
</dbReference>
<dbReference type="Pfam" id="PF00454">
    <property type="entry name" value="PI3_PI4_kinase"/>
    <property type="match status" value="1"/>
</dbReference>
<protein>
    <recommendedName>
        <fullName evidence="4">1-phosphatidylinositol 4-kinase</fullName>
        <ecNumber evidence="4">2.7.1.67</ecNumber>
    </recommendedName>
</protein>
<name>A0AAV5QG88_9ASCO</name>
<dbReference type="SUPFAM" id="SSF48371">
    <property type="entry name" value="ARM repeat"/>
    <property type="match status" value="1"/>
</dbReference>
<keyword evidence="5" id="KW-0808">Transferase</keyword>
<accession>A0AAV5QG88</accession>
<dbReference type="SMART" id="SM00146">
    <property type="entry name" value="PI3Kc"/>
    <property type="match status" value="1"/>
</dbReference>
<sequence>MEDLEANTLLLKLSESPSFSMALCVSNLIQHANNIGVFAYLCERIKSFKYDDVEFYVPQLCQILVTVETESMALEDLLIDLSSQYPHFTLLTFWQLQAHLADLSDDPECYGFQVARRVLNSLQYFLFNSGSPSKKFRENTHPAVILSSAIAGSFGLPSMGQHIAPLAISQGKKQRSFVFQLAKNYTSQLAKNLTAKNTKLNSRRDPTATSVSNDPSGSKYDTIASPAIGDKGFKKEHPREYEVEGADNIKSFEKIMNNTDILAKKKSFNKSSKLTANALKLYPTSNATVNNIEDFDLSASRLNFNANPNSVSLPDFRDTVSEGGASLRSEGNSIPSSPSSSNGLNGGSQVSSVGNNRTRANSLGRGRSAIRTHHHHHHHPSKRTISPSLMTTTTRIKLLKNNYFKCETQFAIALQQISMRLSQVPKEARLTTLKAELSLLNRDLPAEVDIPTLLPPSKKLKLHKLVRITPNEAAVLNSAEKVPFLLLIEYLSDEVDFDPASDNNMKLLRERADKKYIFDMGTQTATRLASAKEDQYGLASPNSPIPDAPSTPQMMIYDEQNMDEEDLGDLSVVKLSNKNSETENLKQKMYINSVSVIPNLDETPIDEENSSNTRRGSNLNFSSKYSHMTPNLDGESATDDKVEPEDLATHMRIAAVMLTQLDNPTNTLPSDQSGAIKARIIESMQSLQDNFGYNDIQMVKGQAGDRKLENDLKLGGFQNNNETTYLGEDWETKRDRIRKESPFGHHDNWELCSVISKTGDDLRQEAFACQIIQAMSQIWKQENIGVWVKKMRILITSANTGLVETITNALSVHSIKKALTKITIEEGTNPKGTIESLSLHFKKVFGDEDSIKYKNAQNNFAASLASYSLICYLLQIKDRHNGNIMLDNEGHIIHIDFGFLLSNSPGSVGFEAAPFKLTLEYIEILGGVDGECYHKFKTLLKQAFIAVRKHAEHIIQMVELMQRESTLPCFKAGDQTANQLRQRFQLHLTDGECEEFVENFLIQKSNGSLYTRLYDQFQLLTQGIYS</sequence>
<dbReference type="InterPro" id="IPR021601">
    <property type="entry name" value="Phosphatidylino_kinase_fungi"/>
</dbReference>
<feature type="compositionally biased region" description="Low complexity" evidence="8">
    <location>
        <begin position="329"/>
        <end position="356"/>
    </location>
</feature>
<dbReference type="GO" id="GO:0016192">
    <property type="term" value="P:vesicle-mediated transport"/>
    <property type="evidence" value="ECO:0007669"/>
    <property type="project" value="UniProtKB-ARBA"/>
</dbReference>
<dbReference type="GO" id="GO:0046854">
    <property type="term" value="P:phosphatidylinositol phosphate biosynthetic process"/>
    <property type="evidence" value="ECO:0007669"/>
    <property type="project" value="InterPro"/>
</dbReference>
<dbReference type="Pfam" id="PF11522">
    <property type="entry name" value="Pik1"/>
    <property type="match status" value="1"/>
</dbReference>
<dbReference type="GO" id="GO:0005737">
    <property type="term" value="C:cytoplasm"/>
    <property type="evidence" value="ECO:0007669"/>
    <property type="project" value="TreeGrafter"/>
</dbReference>
<dbReference type="InterPro" id="IPR036940">
    <property type="entry name" value="PI3/4_kinase_cat_sf"/>
</dbReference>
<feature type="compositionally biased region" description="Polar residues" evidence="8">
    <location>
        <begin position="207"/>
        <end position="216"/>
    </location>
</feature>
<feature type="region of interest" description="Disordered" evidence="8">
    <location>
        <begin position="197"/>
        <end position="233"/>
    </location>
</feature>
<evidence type="ECO:0000256" key="6">
    <source>
        <dbReference type="ARBA" id="ARBA00022777"/>
    </source>
</evidence>
<organism evidence="11 12">
    <name type="scientific">Saccharomycopsis crataegensis</name>
    <dbReference type="NCBI Taxonomy" id="43959"/>
    <lineage>
        <taxon>Eukaryota</taxon>
        <taxon>Fungi</taxon>
        <taxon>Dikarya</taxon>
        <taxon>Ascomycota</taxon>
        <taxon>Saccharomycotina</taxon>
        <taxon>Saccharomycetes</taxon>
        <taxon>Saccharomycopsidaceae</taxon>
        <taxon>Saccharomycopsis</taxon>
    </lineage>
</organism>
<evidence type="ECO:0000256" key="5">
    <source>
        <dbReference type="ARBA" id="ARBA00022679"/>
    </source>
</evidence>
<dbReference type="Gene3D" id="1.25.40.70">
    <property type="entry name" value="Phosphatidylinositol 3-kinase, accessory domain (PIK)"/>
    <property type="match status" value="1"/>
</dbReference>
<feature type="region of interest" description="Disordered" evidence="8">
    <location>
        <begin position="306"/>
        <end position="362"/>
    </location>
</feature>
<dbReference type="InterPro" id="IPR011009">
    <property type="entry name" value="Kinase-like_dom_sf"/>
</dbReference>
<comment type="similarity">
    <text evidence="3">Belongs to the PI3/PI4-kinase family. Type III PI4K subfamily.</text>
</comment>
<comment type="caution">
    <text evidence="11">The sequence shown here is derived from an EMBL/GenBank/DDBJ whole genome shotgun (WGS) entry which is preliminary data.</text>
</comment>
<dbReference type="Gene3D" id="3.30.1010.10">
    <property type="entry name" value="Phosphatidylinositol 3-kinase Catalytic Subunit, Chain A, domain 4"/>
    <property type="match status" value="1"/>
</dbReference>
<evidence type="ECO:0000313" key="12">
    <source>
        <dbReference type="Proteomes" id="UP001360560"/>
    </source>
</evidence>
<dbReference type="AlphaFoldDB" id="A0AAV5QG88"/>
<dbReference type="InterPro" id="IPR018936">
    <property type="entry name" value="PI3/4_kinase_CS"/>
</dbReference>
<dbReference type="EMBL" id="BTFZ01000002">
    <property type="protein sequence ID" value="GMM33652.1"/>
    <property type="molecule type" value="Genomic_DNA"/>
</dbReference>
<dbReference type="GO" id="GO:0005634">
    <property type="term" value="C:nucleus"/>
    <property type="evidence" value="ECO:0007669"/>
    <property type="project" value="UniProtKB-SubCell"/>
</dbReference>